<dbReference type="Pfam" id="PF26409">
    <property type="entry name" value="DUF8107"/>
    <property type="match status" value="1"/>
</dbReference>
<reference evidence="3 6" key="1">
    <citation type="journal article" date="2015" name="ISME J.">
        <title>Elemental sulfur and acetate can support life of a novel strictly anaerobic haloarchaeon.</title>
        <authorList>
            <person name="Sorokin D.Y."/>
            <person name="Kublanov I.V."/>
            <person name="Gavrilov S.N."/>
            <person name="Rojo D."/>
            <person name="Roman P."/>
            <person name="Golyshin P.N."/>
            <person name="Slepak V.Z."/>
            <person name="Smedile F."/>
            <person name="Ferrer M."/>
            <person name="Messina E."/>
            <person name="La Cono V."/>
            <person name="Yakimov M.M."/>
        </authorList>
    </citation>
    <scope>NUCLEOTIDE SEQUENCE [LARGE SCALE GENOMIC DNA]</scope>
    <source>
        <strain evidence="3 6">HSR2</strain>
    </source>
</reference>
<evidence type="ECO:0000313" key="3">
    <source>
        <dbReference type="EMBL" id="AKH96863.1"/>
    </source>
</evidence>
<dbReference type="HOGENOM" id="CLU_200164_0_0_2"/>
<name>A0A0F7PBX4_9EURY</name>
<dbReference type="STRING" id="1604004.HLASA_0356"/>
<gene>
    <name evidence="4" type="ORF">HLASA_0356</name>
    <name evidence="3" type="ORF">HLASF_0357</name>
</gene>
<evidence type="ECO:0000259" key="2">
    <source>
        <dbReference type="Pfam" id="PF26409"/>
    </source>
</evidence>
<keyword evidence="1" id="KW-1133">Transmembrane helix</keyword>
<evidence type="ECO:0000313" key="4">
    <source>
        <dbReference type="EMBL" id="ALG81265.1"/>
    </source>
</evidence>
<dbReference type="KEGG" id="hsu:HLASF_0357"/>
<dbReference type="GeneID" id="26009725"/>
<dbReference type="KEGG" id="hsf:HLASA_0356"/>
<feature type="transmembrane region" description="Helical" evidence="1">
    <location>
        <begin position="7"/>
        <end position="28"/>
    </location>
</feature>
<dbReference type="AlphaFoldDB" id="A0A0F7PBX4"/>
<dbReference type="RefSeq" id="WP_050047687.1">
    <property type="nucleotide sequence ID" value="NZ_CP008874.1"/>
</dbReference>
<dbReference type="InterPro" id="IPR058420">
    <property type="entry name" value="DUF8107"/>
</dbReference>
<reference evidence="4 5" key="3">
    <citation type="journal article" date="2016" name="Stand. Genomic Sci.">
        <title>Complete genome sequence of 'Halanaeroarchaeum sulfurireducens' M27-SA2, a sulfur-reducing and acetate-oxidizing haloarchaeon from the deep-sea hypersaline anoxic lake Medee.</title>
        <authorList>
            <person name="Messina E."/>
            <person name="Sorokin D.Y."/>
            <person name="Kublanov I.V."/>
            <person name="Toshchakov S."/>
            <person name="Lopatina A."/>
            <person name="Arcadi E."/>
            <person name="Smedile F."/>
            <person name="La Spada G."/>
            <person name="La Cono V."/>
            <person name="Yakimov M.M."/>
        </authorList>
    </citation>
    <scope>NUCLEOTIDE SEQUENCE [LARGE SCALE GENOMIC DNA]</scope>
    <source>
        <strain evidence="4 5">M27-SA2</strain>
    </source>
</reference>
<evidence type="ECO:0000313" key="6">
    <source>
        <dbReference type="Proteomes" id="UP000069906"/>
    </source>
</evidence>
<dbReference type="Proteomes" id="UP000060390">
    <property type="component" value="Chromosome"/>
</dbReference>
<dbReference type="EMBL" id="CP008874">
    <property type="protein sequence ID" value="AKH96863.1"/>
    <property type="molecule type" value="Genomic_DNA"/>
</dbReference>
<evidence type="ECO:0000256" key="1">
    <source>
        <dbReference type="SAM" id="Phobius"/>
    </source>
</evidence>
<dbReference type="EMBL" id="CP011564">
    <property type="protein sequence ID" value="ALG81265.1"/>
    <property type="molecule type" value="Genomic_DNA"/>
</dbReference>
<feature type="domain" description="DUF8107" evidence="2">
    <location>
        <begin position="3"/>
        <end position="56"/>
    </location>
</feature>
<sequence length="59" mass="6434">MTSGDIRVLLVLDIILSAIYATIVVWGLELVDMAAFTLENVAIGTVIIATLTYILILRQ</sequence>
<evidence type="ECO:0000313" key="5">
    <source>
        <dbReference type="Proteomes" id="UP000060390"/>
    </source>
</evidence>
<keyword evidence="1" id="KW-0472">Membrane</keyword>
<organism evidence="3 6">
    <name type="scientific">Halanaeroarchaeum sulfurireducens</name>
    <dbReference type="NCBI Taxonomy" id="1604004"/>
    <lineage>
        <taxon>Archaea</taxon>
        <taxon>Methanobacteriati</taxon>
        <taxon>Methanobacteriota</taxon>
        <taxon>Stenosarchaea group</taxon>
        <taxon>Halobacteria</taxon>
        <taxon>Halobacteriales</taxon>
        <taxon>Halobacteriaceae</taxon>
        <taxon>Halanaeroarchaeum</taxon>
    </lineage>
</organism>
<proteinExistence type="predicted"/>
<keyword evidence="1" id="KW-0812">Transmembrane</keyword>
<reference evidence="5" key="2">
    <citation type="submission" date="2015-05" db="EMBL/GenBank/DDBJ databases">
        <title>Complete genome sequence of Halanaeroarchaeum sulfurireducens type strain M27-SA2, a sulfate-reducer haloarchaeon from marine anoxic lake Medee.</title>
        <authorList>
            <person name="Messina E."/>
            <person name="Kublanov I.V."/>
            <person name="Toshchakov S."/>
            <person name="Arcadi E."/>
            <person name="La Spada G."/>
            <person name="La Cono V."/>
            <person name="Yakimov M.M."/>
        </authorList>
    </citation>
    <scope>NUCLEOTIDE SEQUENCE [LARGE SCALE GENOMIC DNA]</scope>
    <source>
        <strain evidence="5">M27-SA2</strain>
    </source>
</reference>
<accession>A0A0F7PBX4</accession>
<keyword evidence="6" id="KW-1185">Reference proteome</keyword>
<dbReference type="Proteomes" id="UP000069906">
    <property type="component" value="Chromosome"/>
</dbReference>
<protein>
    <recommendedName>
        <fullName evidence="2">DUF8107 domain-containing protein</fullName>
    </recommendedName>
</protein>
<feature type="transmembrane region" description="Helical" evidence="1">
    <location>
        <begin position="34"/>
        <end position="56"/>
    </location>
</feature>